<evidence type="ECO:0000256" key="2">
    <source>
        <dbReference type="SAM" id="Phobius"/>
    </source>
</evidence>
<evidence type="ECO:0000256" key="1">
    <source>
        <dbReference type="PROSITE-ProRule" id="PRU00175"/>
    </source>
</evidence>
<dbReference type="GO" id="GO:0016567">
    <property type="term" value="P:protein ubiquitination"/>
    <property type="evidence" value="ECO:0007669"/>
    <property type="project" value="TreeGrafter"/>
</dbReference>
<keyword evidence="2" id="KW-0812">Transmembrane</keyword>
<keyword evidence="1" id="KW-0479">Metal-binding</keyword>
<keyword evidence="1" id="KW-0863">Zinc-finger</keyword>
<accession>A0AAE2CSB7</accession>
<dbReference type="GO" id="GO:0008270">
    <property type="term" value="F:zinc ion binding"/>
    <property type="evidence" value="ECO:0007669"/>
    <property type="project" value="UniProtKB-KW"/>
</dbReference>
<dbReference type="PROSITE" id="PS50089">
    <property type="entry name" value="ZF_RING_2"/>
    <property type="match status" value="1"/>
</dbReference>
<dbReference type="SMART" id="SM00184">
    <property type="entry name" value="RING"/>
    <property type="match status" value="1"/>
</dbReference>
<evidence type="ECO:0000259" key="3">
    <source>
        <dbReference type="PROSITE" id="PS50089"/>
    </source>
</evidence>
<dbReference type="EMBL" id="JACGWO010000003">
    <property type="protein sequence ID" value="KAK4432364.1"/>
    <property type="molecule type" value="Genomic_DNA"/>
</dbReference>
<reference evidence="4" key="1">
    <citation type="submission" date="2020-06" db="EMBL/GenBank/DDBJ databases">
        <authorList>
            <person name="Li T."/>
            <person name="Hu X."/>
            <person name="Zhang T."/>
            <person name="Song X."/>
            <person name="Zhang H."/>
            <person name="Dai N."/>
            <person name="Sheng W."/>
            <person name="Hou X."/>
            <person name="Wei L."/>
        </authorList>
    </citation>
    <scope>NUCLEOTIDE SEQUENCE</scope>
    <source>
        <strain evidence="4">3651</strain>
        <tissue evidence="4">Leaf</tissue>
    </source>
</reference>
<dbReference type="InterPro" id="IPR001841">
    <property type="entry name" value="Znf_RING"/>
</dbReference>
<evidence type="ECO:0000313" key="5">
    <source>
        <dbReference type="Proteomes" id="UP001293254"/>
    </source>
</evidence>
<dbReference type="Pfam" id="PF13639">
    <property type="entry name" value="zf-RING_2"/>
    <property type="match status" value="1"/>
</dbReference>
<reference evidence="4" key="2">
    <citation type="journal article" date="2024" name="Plant">
        <title>Genomic evolution and insights into agronomic trait innovations of Sesamum species.</title>
        <authorList>
            <person name="Miao H."/>
            <person name="Wang L."/>
            <person name="Qu L."/>
            <person name="Liu H."/>
            <person name="Sun Y."/>
            <person name="Le M."/>
            <person name="Wang Q."/>
            <person name="Wei S."/>
            <person name="Zheng Y."/>
            <person name="Lin W."/>
            <person name="Duan Y."/>
            <person name="Cao H."/>
            <person name="Xiong S."/>
            <person name="Wang X."/>
            <person name="Wei L."/>
            <person name="Li C."/>
            <person name="Ma Q."/>
            <person name="Ju M."/>
            <person name="Zhao R."/>
            <person name="Li G."/>
            <person name="Mu C."/>
            <person name="Tian Q."/>
            <person name="Mei H."/>
            <person name="Zhang T."/>
            <person name="Gao T."/>
            <person name="Zhang H."/>
        </authorList>
    </citation>
    <scope>NUCLEOTIDE SEQUENCE</scope>
    <source>
        <strain evidence="4">3651</strain>
    </source>
</reference>
<name>A0AAE2CSB7_9LAMI</name>
<dbReference type="PANTHER" id="PTHR45676">
    <property type="entry name" value="RING-H2 FINGER PROTEIN ATL51-RELATED"/>
    <property type="match status" value="1"/>
</dbReference>
<evidence type="ECO:0000313" key="4">
    <source>
        <dbReference type="EMBL" id="KAK4432364.1"/>
    </source>
</evidence>
<sequence length="184" mass="20146">MLFFQRNLIVPNSNFTTSNSTAPSPSPSALAQPHNSEVSPLTAVLCMLVVVSVPIISYIFFIAMRCPRNPFRRGAAAPPAELCFRAEKLEPVYGVKYRKAAEDGKKEAGGVSDQYCPVCLSGFSEGEEIRQLSGCKHAFHSACIDMWLYSHSNCPVCRAAVPVKWSKRVLVAVEEDIRQGLPAV</sequence>
<feature type="domain" description="RING-type" evidence="3">
    <location>
        <begin position="116"/>
        <end position="158"/>
    </location>
</feature>
<dbReference type="AlphaFoldDB" id="A0AAE2CSB7"/>
<dbReference type="PANTHER" id="PTHR45676:SF88">
    <property type="entry name" value="RING-H2 FINGER PROTEIN ATL33"/>
    <property type="match status" value="1"/>
</dbReference>
<protein>
    <submittedName>
        <fullName evidence="4">RING-H2 finger protein ATL33</fullName>
    </submittedName>
</protein>
<keyword evidence="1" id="KW-0862">Zinc</keyword>
<proteinExistence type="predicted"/>
<comment type="caution">
    <text evidence="4">The sequence shown here is derived from an EMBL/GenBank/DDBJ whole genome shotgun (WGS) entry which is preliminary data.</text>
</comment>
<organism evidence="4 5">
    <name type="scientific">Sesamum alatum</name>
    <dbReference type="NCBI Taxonomy" id="300844"/>
    <lineage>
        <taxon>Eukaryota</taxon>
        <taxon>Viridiplantae</taxon>
        <taxon>Streptophyta</taxon>
        <taxon>Embryophyta</taxon>
        <taxon>Tracheophyta</taxon>
        <taxon>Spermatophyta</taxon>
        <taxon>Magnoliopsida</taxon>
        <taxon>eudicotyledons</taxon>
        <taxon>Gunneridae</taxon>
        <taxon>Pentapetalae</taxon>
        <taxon>asterids</taxon>
        <taxon>lamiids</taxon>
        <taxon>Lamiales</taxon>
        <taxon>Pedaliaceae</taxon>
        <taxon>Sesamum</taxon>
    </lineage>
</organism>
<dbReference type="Gene3D" id="3.30.40.10">
    <property type="entry name" value="Zinc/RING finger domain, C3HC4 (zinc finger)"/>
    <property type="match status" value="1"/>
</dbReference>
<dbReference type="SUPFAM" id="SSF57850">
    <property type="entry name" value="RING/U-box"/>
    <property type="match status" value="1"/>
</dbReference>
<gene>
    <name evidence="4" type="ORF">Salat_0998500</name>
</gene>
<dbReference type="Proteomes" id="UP001293254">
    <property type="component" value="Unassembled WGS sequence"/>
</dbReference>
<keyword evidence="5" id="KW-1185">Reference proteome</keyword>
<dbReference type="InterPro" id="IPR013083">
    <property type="entry name" value="Znf_RING/FYVE/PHD"/>
</dbReference>
<keyword evidence="2" id="KW-0472">Membrane</keyword>
<feature type="transmembrane region" description="Helical" evidence="2">
    <location>
        <begin position="41"/>
        <end position="63"/>
    </location>
</feature>
<keyword evidence="2" id="KW-1133">Transmembrane helix</keyword>
<dbReference type="CDD" id="cd16461">
    <property type="entry name" value="RING-H2_EL5-like"/>
    <property type="match status" value="1"/>
</dbReference>